<feature type="transmembrane region" description="Helical" evidence="2">
    <location>
        <begin position="374"/>
        <end position="398"/>
    </location>
</feature>
<keyword evidence="2" id="KW-1133">Transmembrane helix</keyword>
<evidence type="ECO:0000313" key="4">
    <source>
        <dbReference type="Proteomes" id="UP001500363"/>
    </source>
</evidence>
<sequence>MTTQQTSSSLRSDAGEVVQSVAFLLIPSATGLGLLVMPDVVGADWPGWSSTMLLVVLLVVPAAFILTMVSGATGRAVRWIAVIAVLACGARVVWSLYDAGERAAFAAIALAPFALLLIAAVLLIAYSWPRATTRELTEVARANGWQVSRELPQGLRPSTQHHQAPDTPPSPAQLSLLSPPRHSGDPRTSVRLPTAPLPLPVGRIRVVRNVVQADRALAFEVRWLEWHGIVCRRRRLAVFVGQQLKQELPAMEVRPGSGLTRSDLSLESAEFNRSFDVIGEQPPYVMAMLQPRVMQTLLDARPLGLVVDRDVLLTYQDAGLNAESLQRGMATIERLNDLVPQHVYDQWGLRRPATPSSRLRFAGRAWEFSVGKIYLRWLALSTGLLGLTLATCLAGAAAEAHANQTDFTPARSLTSLLIVTVVLGLAATVCGLASRSRLAHGSASA</sequence>
<feature type="region of interest" description="Disordered" evidence="1">
    <location>
        <begin position="155"/>
        <end position="194"/>
    </location>
</feature>
<feature type="transmembrane region" description="Helical" evidence="2">
    <location>
        <begin position="103"/>
        <end position="126"/>
    </location>
</feature>
<keyword evidence="2" id="KW-0472">Membrane</keyword>
<proteinExistence type="predicted"/>
<keyword evidence="4" id="KW-1185">Reference proteome</keyword>
<evidence type="ECO:0000313" key="3">
    <source>
        <dbReference type="EMBL" id="GAA1543717.1"/>
    </source>
</evidence>
<feature type="transmembrane region" description="Helical" evidence="2">
    <location>
        <begin position="47"/>
        <end position="69"/>
    </location>
</feature>
<accession>A0ABN2BM35</accession>
<keyword evidence="2" id="KW-0812">Transmembrane</keyword>
<feature type="transmembrane region" description="Helical" evidence="2">
    <location>
        <begin position="410"/>
        <end position="433"/>
    </location>
</feature>
<evidence type="ECO:0008006" key="5">
    <source>
        <dbReference type="Google" id="ProtNLM"/>
    </source>
</evidence>
<feature type="transmembrane region" description="Helical" evidence="2">
    <location>
        <begin position="76"/>
        <end position="97"/>
    </location>
</feature>
<dbReference type="EMBL" id="BAAANC010000003">
    <property type="protein sequence ID" value="GAA1543717.1"/>
    <property type="molecule type" value="Genomic_DNA"/>
</dbReference>
<reference evidence="3 4" key="1">
    <citation type="journal article" date="2019" name="Int. J. Syst. Evol. Microbiol.">
        <title>The Global Catalogue of Microorganisms (GCM) 10K type strain sequencing project: providing services to taxonomists for standard genome sequencing and annotation.</title>
        <authorList>
            <consortium name="The Broad Institute Genomics Platform"/>
            <consortium name="The Broad Institute Genome Sequencing Center for Infectious Disease"/>
            <person name="Wu L."/>
            <person name="Ma J."/>
        </authorList>
    </citation>
    <scope>NUCLEOTIDE SEQUENCE [LARGE SCALE GENOMIC DNA]</scope>
    <source>
        <strain evidence="3 4">JCM 14303</strain>
    </source>
</reference>
<protein>
    <recommendedName>
        <fullName evidence="5">DUF1109 domain-containing protein</fullName>
    </recommendedName>
</protein>
<evidence type="ECO:0000256" key="2">
    <source>
        <dbReference type="SAM" id="Phobius"/>
    </source>
</evidence>
<dbReference type="Proteomes" id="UP001500363">
    <property type="component" value="Unassembled WGS sequence"/>
</dbReference>
<name>A0ABN2BM35_9ACTN</name>
<dbReference type="RefSeq" id="WP_344178975.1">
    <property type="nucleotide sequence ID" value="NZ_BAAANC010000003.1"/>
</dbReference>
<evidence type="ECO:0000256" key="1">
    <source>
        <dbReference type="SAM" id="MobiDB-lite"/>
    </source>
</evidence>
<comment type="caution">
    <text evidence="3">The sequence shown here is derived from an EMBL/GenBank/DDBJ whole genome shotgun (WGS) entry which is preliminary data.</text>
</comment>
<organism evidence="3 4">
    <name type="scientific">Kribbella lupini</name>
    <dbReference type="NCBI Taxonomy" id="291602"/>
    <lineage>
        <taxon>Bacteria</taxon>
        <taxon>Bacillati</taxon>
        <taxon>Actinomycetota</taxon>
        <taxon>Actinomycetes</taxon>
        <taxon>Propionibacteriales</taxon>
        <taxon>Kribbellaceae</taxon>
        <taxon>Kribbella</taxon>
    </lineage>
</organism>
<gene>
    <name evidence="3" type="ORF">GCM10009741_53720</name>
</gene>
<feature type="transmembrane region" description="Helical" evidence="2">
    <location>
        <begin position="21"/>
        <end position="41"/>
    </location>
</feature>